<comment type="caution">
    <text evidence="1">The sequence shown here is derived from an EMBL/GenBank/DDBJ whole genome shotgun (WGS) entry which is preliminary data.</text>
</comment>
<sequence>MSPCAAGLPPVVTIFNTPRHFAHPLFDLSLSKKLHSKSKCASRFPHLKPQINHLISLQTTYLQLSIRSS</sequence>
<dbReference type="EMBL" id="CM042029">
    <property type="protein sequence ID" value="KAI3793599.1"/>
    <property type="molecule type" value="Genomic_DNA"/>
</dbReference>
<protein>
    <submittedName>
        <fullName evidence="1">Uncharacterized protein</fullName>
    </submittedName>
</protein>
<keyword evidence="2" id="KW-1185">Reference proteome</keyword>
<proteinExistence type="predicted"/>
<evidence type="ECO:0000313" key="2">
    <source>
        <dbReference type="Proteomes" id="UP001056120"/>
    </source>
</evidence>
<reference evidence="1 2" key="2">
    <citation type="journal article" date="2022" name="Mol. Ecol. Resour.">
        <title>The genomes of chicory, endive, great burdock and yacon provide insights into Asteraceae paleo-polyploidization history and plant inulin production.</title>
        <authorList>
            <person name="Fan W."/>
            <person name="Wang S."/>
            <person name="Wang H."/>
            <person name="Wang A."/>
            <person name="Jiang F."/>
            <person name="Liu H."/>
            <person name="Zhao H."/>
            <person name="Xu D."/>
            <person name="Zhang Y."/>
        </authorList>
    </citation>
    <scope>NUCLEOTIDE SEQUENCE [LARGE SCALE GENOMIC DNA]</scope>
    <source>
        <strain evidence="2">cv. Yunnan</strain>
        <tissue evidence="1">Leaves</tissue>
    </source>
</reference>
<dbReference type="Proteomes" id="UP001056120">
    <property type="component" value="Linkage Group LG12"/>
</dbReference>
<reference evidence="2" key="1">
    <citation type="journal article" date="2022" name="Mol. Ecol. Resour.">
        <title>The genomes of chicory, endive, great burdock and yacon provide insights into Asteraceae palaeo-polyploidization history and plant inulin production.</title>
        <authorList>
            <person name="Fan W."/>
            <person name="Wang S."/>
            <person name="Wang H."/>
            <person name="Wang A."/>
            <person name="Jiang F."/>
            <person name="Liu H."/>
            <person name="Zhao H."/>
            <person name="Xu D."/>
            <person name="Zhang Y."/>
        </authorList>
    </citation>
    <scope>NUCLEOTIDE SEQUENCE [LARGE SCALE GENOMIC DNA]</scope>
    <source>
        <strain evidence="2">cv. Yunnan</strain>
    </source>
</reference>
<evidence type="ECO:0000313" key="1">
    <source>
        <dbReference type="EMBL" id="KAI3793599.1"/>
    </source>
</evidence>
<organism evidence="1 2">
    <name type="scientific">Smallanthus sonchifolius</name>
    <dbReference type="NCBI Taxonomy" id="185202"/>
    <lineage>
        <taxon>Eukaryota</taxon>
        <taxon>Viridiplantae</taxon>
        <taxon>Streptophyta</taxon>
        <taxon>Embryophyta</taxon>
        <taxon>Tracheophyta</taxon>
        <taxon>Spermatophyta</taxon>
        <taxon>Magnoliopsida</taxon>
        <taxon>eudicotyledons</taxon>
        <taxon>Gunneridae</taxon>
        <taxon>Pentapetalae</taxon>
        <taxon>asterids</taxon>
        <taxon>campanulids</taxon>
        <taxon>Asterales</taxon>
        <taxon>Asteraceae</taxon>
        <taxon>Asteroideae</taxon>
        <taxon>Heliantheae alliance</taxon>
        <taxon>Millerieae</taxon>
        <taxon>Smallanthus</taxon>
    </lineage>
</organism>
<gene>
    <name evidence="1" type="ORF">L1987_36219</name>
</gene>
<accession>A0ACB9HCL7</accession>
<name>A0ACB9HCL7_9ASTR</name>